<gene>
    <name evidence="1" type="ORF">FA13DRAFT_1794037</name>
</gene>
<proteinExistence type="predicted"/>
<dbReference type="Proteomes" id="UP000298030">
    <property type="component" value="Unassembled WGS sequence"/>
</dbReference>
<evidence type="ECO:0000313" key="2">
    <source>
        <dbReference type="Proteomes" id="UP000298030"/>
    </source>
</evidence>
<dbReference type="InterPro" id="IPR011990">
    <property type="entry name" value="TPR-like_helical_dom_sf"/>
</dbReference>
<accession>A0A4Y7T2V4</accession>
<name>A0A4Y7T2V4_COPMI</name>
<evidence type="ECO:0000313" key="1">
    <source>
        <dbReference type="EMBL" id="TEB28288.1"/>
    </source>
</evidence>
<dbReference type="SUPFAM" id="SSF48452">
    <property type="entry name" value="TPR-like"/>
    <property type="match status" value="1"/>
</dbReference>
<protein>
    <submittedName>
        <fullName evidence="1">Uncharacterized protein</fullName>
    </submittedName>
</protein>
<sequence>MVFYEISIEKRGGLKVSDPRTVPSDGPNHVYLLIGTRSGEEWKTWKTWKLEEKYCKEWVSGSSYRLEINDPYGAGCVVILNRSFKGVGDAWYGAGLGNARPLTSNLTTELGGGVSLTLSRPSSCVGLPSTSIKPATDGELRFQTLHGSASYLCTLSQRSTPTGVLEIALGVWKTAIEMKVDISEMVNAFEGLTRAVQDQFDRGLKMKTLGRVVSAMEKAAAGFSDDDQKSAKLLNQLGTVQRIQFSWCSSHVSDILEAINNDRRALSVAEASSSPLIPAVLHSLSLSLGRAYRFTSDVAFIEEALALGKRAAVKTVQDDIYTLRLLDLGRLYVSFFEDSGDPGHAAEAIQLFEMARSRGELAGDLDVVVEALCSLGSAFMARYTQMFDTADSSRGIEVLRDALRLVPKDDSKRPRVMSELGRNLLVAWDSQNQGTIQEAVYLFRQAIALTPEDDLELPTRLQGLAHALEWSFYRTMDPELISEAITLYELAIQIDGGEATIPGERLLGVTRALGIRSMVTSEAVDVGEYNEAVNRSIHSLRESGGDWLRLASDLGVFWMERFRQDGILEDARRAASLFEDCLAHAPNNYVGAIALFGRLGLAYDAIFDVTQNIEDIDCAISAKRRAITLQPDQHTQSRCLFGSLAVSLQKHFKAFGKLRIIDEAIGHQEAILRETPDTHSGFRVWKSELARSFLLRPTSSLDDVYTKRLLGMFGHPDILGWKILPSYIDFPVRTKASGNLLAQRDPTTYGRKKAMAYFRMSFLEPYGSPSERLRYAKLWEEQAHSFDIQSSQEGFDEAMGYVQGAIEGRKSISQVQRDLSMVSTVRCRGAAACFQAGDLTKALQTLERNRCLIWRAVLNPASPLVGIKDLDCSLGERILEVSEGLEMAFDGRGGGVANLFEEFKDLGWKALQLPDFEENLYSGLANNFRVPPSGTVVIRTGPHPPATVFLCDGVGNGSQFESLPNKGRVSLER</sequence>
<organism evidence="1 2">
    <name type="scientific">Coprinellus micaceus</name>
    <name type="common">Glistening ink-cap mushroom</name>
    <name type="synonym">Coprinus micaceus</name>
    <dbReference type="NCBI Taxonomy" id="71717"/>
    <lineage>
        <taxon>Eukaryota</taxon>
        <taxon>Fungi</taxon>
        <taxon>Dikarya</taxon>
        <taxon>Basidiomycota</taxon>
        <taxon>Agaricomycotina</taxon>
        <taxon>Agaricomycetes</taxon>
        <taxon>Agaricomycetidae</taxon>
        <taxon>Agaricales</taxon>
        <taxon>Agaricineae</taxon>
        <taxon>Psathyrellaceae</taxon>
        <taxon>Coprinellus</taxon>
    </lineage>
</organism>
<reference evidence="1 2" key="1">
    <citation type="journal article" date="2019" name="Nat. Ecol. Evol.">
        <title>Megaphylogeny resolves global patterns of mushroom evolution.</title>
        <authorList>
            <person name="Varga T."/>
            <person name="Krizsan K."/>
            <person name="Foldi C."/>
            <person name="Dima B."/>
            <person name="Sanchez-Garcia M."/>
            <person name="Sanchez-Ramirez S."/>
            <person name="Szollosi G.J."/>
            <person name="Szarkandi J.G."/>
            <person name="Papp V."/>
            <person name="Albert L."/>
            <person name="Andreopoulos W."/>
            <person name="Angelini C."/>
            <person name="Antonin V."/>
            <person name="Barry K.W."/>
            <person name="Bougher N.L."/>
            <person name="Buchanan P."/>
            <person name="Buyck B."/>
            <person name="Bense V."/>
            <person name="Catcheside P."/>
            <person name="Chovatia M."/>
            <person name="Cooper J."/>
            <person name="Damon W."/>
            <person name="Desjardin D."/>
            <person name="Finy P."/>
            <person name="Geml J."/>
            <person name="Haridas S."/>
            <person name="Hughes K."/>
            <person name="Justo A."/>
            <person name="Karasinski D."/>
            <person name="Kautmanova I."/>
            <person name="Kiss B."/>
            <person name="Kocsube S."/>
            <person name="Kotiranta H."/>
            <person name="LaButti K.M."/>
            <person name="Lechner B.E."/>
            <person name="Liimatainen K."/>
            <person name="Lipzen A."/>
            <person name="Lukacs Z."/>
            <person name="Mihaltcheva S."/>
            <person name="Morgado L.N."/>
            <person name="Niskanen T."/>
            <person name="Noordeloos M.E."/>
            <person name="Ohm R.A."/>
            <person name="Ortiz-Santana B."/>
            <person name="Ovrebo C."/>
            <person name="Racz N."/>
            <person name="Riley R."/>
            <person name="Savchenko A."/>
            <person name="Shiryaev A."/>
            <person name="Soop K."/>
            <person name="Spirin V."/>
            <person name="Szebenyi C."/>
            <person name="Tomsovsky M."/>
            <person name="Tulloss R.E."/>
            <person name="Uehling J."/>
            <person name="Grigoriev I.V."/>
            <person name="Vagvolgyi C."/>
            <person name="Papp T."/>
            <person name="Martin F.M."/>
            <person name="Miettinen O."/>
            <person name="Hibbett D.S."/>
            <person name="Nagy L.G."/>
        </authorList>
    </citation>
    <scope>NUCLEOTIDE SEQUENCE [LARGE SCALE GENOMIC DNA]</scope>
    <source>
        <strain evidence="1 2">FP101781</strain>
    </source>
</reference>
<dbReference type="EMBL" id="QPFP01000033">
    <property type="protein sequence ID" value="TEB28288.1"/>
    <property type="molecule type" value="Genomic_DNA"/>
</dbReference>
<comment type="caution">
    <text evidence="1">The sequence shown here is derived from an EMBL/GenBank/DDBJ whole genome shotgun (WGS) entry which is preliminary data.</text>
</comment>
<dbReference type="Gene3D" id="1.25.40.10">
    <property type="entry name" value="Tetratricopeptide repeat domain"/>
    <property type="match status" value="1"/>
</dbReference>
<keyword evidence="2" id="KW-1185">Reference proteome</keyword>
<dbReference type="AlphaFoldDB" id="A0A4Y7T2V4"/>
<dbReference type="STRING" id="71717.A0A4Y7T2V4"/>